<proteinExistence type="predicted"/>
<feature type="region of interest" description="Disordered" evidence="1">
    <location>
        <begin position="541"/>
        <end position="561"/>
    </location>
</feature>
<gene>
    <name evidence="2" type="ORF">SAMEA4530655_01911</name>
</gene>
<evidence type="ECO:0000313" key="3">
    <source>
        <dbReference type="Proteomes" id="UP000215126"/>
    </source>
</evidence>
<dbReference type="KEGG" id="pspu:NA29_25430"/>
<evidence type="ECO:0008006" key="4">
    <source>
        <dbReference type="Google" id="ProtNLM"/>
    </source>
</evidence>
<name>A0A239SFT1_9BURK</name>
<dbReference type="EMBL" id="LT906435">
    <property type="protein sequence ID" value="SNU84286.1"/>
    <property type="molecule type" value="Genomic_DNA"/>
</dbReference>
<reference evidence="2 3" key="1">
    <citation type="submission" date="2017-06" db="EMBL/GenBank/DDBJ databases">
        <authorList>
            <consortium name="Pathogen Informatics"/>
        </authorList>
    </citation>
    <scope>NUCLEOTIDE SEQUENCE [LARGE SCALE GENOMIC DNA]</scope>
    <source>
        <strain evidence="2 3">NCTC13161</strain>
    </source>
</reference>
<evidence type="ECO:0000256" key="1">
    <source>
        <dbReference type="SAM" id="MobiDB-lite"/>
    </source>
</evidence>
<evidence type="ECO:0000313" key="2">
    <source>
        <dbReference type="EMBL" id="SNU84286.1"/>
    </source>
</evidence>
<dbReference type="Proteomes" id="UP000215126">
    <property type="component" value="Chromosome 1"/>
</dbReference>
<dbReference type="AlphaFoldDB" id="A0A239SFT1"/>
<dbReference type="RefSeq" id="WP_052252756.1">
    <property type="nucleotide sequence ID" value="NZ_CP010431.2"/>
</dbReference>
<dbReference type="STRING" id="93222.NA29_25430"/>
<organism evidence="2 3">
    <name type="scientific">Pandoraea sputorum</name>
    <dbReference type="NCBI Taxonomy" id="93222"/>
    <lineage>
        <taxon>Bacteria</taxon>
        <taxon>Pseudomonadati</taxon>
        <taxon>Pseudomonadota</taxon>
        <taxon>Betaproteobacteria</taxon>
        <taxon>Burkholderiales</taxon>
        <taxon>Burkholderiaceae</taxon>
        <taxon>Pandoraea</taxon>
    </lineage>
</organism>
<dbReference type="GeneID" id="88094573"/>
<protein>
    <recommendedName>
        <fullName evidence="4">Phage-related minor tail protein</fullName>
    </recommendedName>
</protein>
<sequence>MADEPTVIRDFLVTLGYKVDERSLKTFKDGVEGATKSAVRMVAATEGAAVALGENLAAFASKMEGLYFVSQRSGATVANLKALEFSAKNLGVSSETARNSVEALARFMRSNPAGESYIKRLGVQTRDANGQLLDTVDIMASLGGELAKKPAKVASEYGSALGIDAGLMSAMRGGEFAHSMQQYRNLSGQTDFDGASRDSHRFMLSLRELDAVWEGFVTRLEGSLIQRLGPKLDAFQGWFQRNGPLIEQRVGDVAVAVIGAGEAIAPTVGWLFDRFVDLDKATDGWSTKILGGVFVLRALGAFQLVGGVFKMAEALFAVGRAAATVGGLANAGGVGVAVAAAGGRTAGLLSRFAPLARIGGALGLLFHSEGLNQGEAEYIARRRKVGMPVLNPDGTTSNVLPPGVLPRGPHNITPRNIRFGEGAVGKVADDFADFVMSDDSLRARGDLLRGQARRGLSAVRGAINRAPLAGNDAGAYVEAMAKRLGVAEGPAIHFGDPNVIAGLTREINGPENGRNPFVPDTILGTAGGGTRQTIITQNNQTSINVSGGDPQATGRAVRDEQAGVNRELTRNLQGALL</sequence>
<keyword evidence="3" id="KW-1185">Reference proteome</keyword>
<dbReference type="OrthoDB" id="8019720at2"/>
<accession>A0A239SFT1</accession>